<organism evidence="3 4">
    <name type="scientific">Natrinema salifodinae</name>
    <dbReference type="NCBI Taxonomy" id="1202768"/>
    <lineage>
        <taxon>Archaea</taxon>
        <taxon>Methanobacteriati</taxon>
        <taxon>Methanobacteriota</taxon>
        <taxon>Stenosarchaea group</taxon>
        <taxon>Halobacteria</taxon>
        <taxon>Halobacteriales</taxon>
        <taxon>Natrialbaceae</taxon>
        <taxon>Natrinema</taxon>
    </lineage>
</organism>
<evidence type="ECO:0000313" key="4">
    <source>
        <dbReference type="Proteomes" id="UP000183275"/>
    </source>
</evidence>
<feature type="domain" description="Glycosyl transferase family 1" evidence="1">
    <location>
        <begin position="183"/>
        <end position="332"/>
    </location>
</feature>
<keyword evidence="4" id="KW-1185">Reference proteome</keyword>
<dbReference type="AlphaFoldDB" id="A0A1I0M019"/>
<reference evidence="4" key="1">
    <citation type="submission" date="2016-10" db="EMBL/GenBank/DDBJ databases">
        <authorList>
            <person name="Varghese N."/>
        </authorList>
    </citation>
    <scope>NUCLEOTIDE SEQUENCE [LARGE SCALE GENOMIC DNA]</scope>
    <source>
        <strain evidence="4">CGMCC 1.12284</strain>
    </source>
</reference>
<dbReference type="InterPro" id="IPR001296">
    <property type="entry name" value="Glyco_trans_1"/>
</dbReference>
<dbReference type="PANTHER" id="PTHR12526">
    <property type="entry name" value="GLYCOSYLTRANSFERASE"/>
    <property type="match status" value="1"/>
</dbReference>
<evidence type="ECO:0000259" key="1">
    <source>
        <dbReference type="Pfam" id="PF00534"/>
    </source>
</evidence>
<dbReference type="GO" id="GO:0016757">
    <property type="term" value="F:glycosyltransferase activity"/>
    <property type="evidence" value="ECO:0007669"/>
    <property type="project" value="InterPro"/>
</dbReference>
<name>A0A1I0M019_9EURY</name>
<protein>
    <submittedName>
        <fullName evidence="3">Glycosyltransferase involved in cell wall bisynthesis</fullName>
    </submittedName>
</protein>
<evidence type="ECO:0000259" key="2">
    <source>
        <dbReference type="Pfam" id="PF13439"/>
    </source>
</evidence>
<dbReference type="RefSeq" id="WP_074854602.1">
    <property type="nucleotide sequence ID" value="NZ_FOIS01000001.1"/>
</dbReference>
<feature type="domain" description="Glycosyltransferase subfamily 4-like N-terminal" evidence="2">
    <location>
        <begin position="12"/>
        <end position="167"/>
    </location>
</feature>
<dbReference type="Pfam" id="PF13439">
    <property type="entry name" value="Glyco_transf_4"/>
    <property type="match status" value="1"/>
</dbReference>
<sequence length="364" mass="40794">MKVCYLINQLAPGGAPTLLLDIIRQNNSSEIEYTVAFIEGDSTLIEDFQETGTRIVNFDAEFKFDPRAMWRLGRFFHRESFDIVHTHLPYAQTLGRVATLLGDHGAIISTQHNFSYHYHPVTRTTERITRSLDDVTIAVSQAVKSEFIGQEEELKSQWQTIYNGANVTEIAANVDAADGTVVRERFNIPRHHDLFLCVGRYVEQKSQSDIIRAISIMNASDIHLVLVGWGPYENKLRTLADKYDVSDRVTVTGRVPEVWPYYAAADTFVSASTIESFGIVLVEAMAAGLPIVATDVPGAREVLQSAKQGVKDVPPNDPEELADALTRIMNNSLDVDYDNALEKFNIEKTSEAHLELYQDIQKSN</sequence>
<accession>A0A1I0M019</accession>
<dbReference type="Gene3D" id="3.40.50.2000">
    <property type="entry name" value="Glycogen Phosphorylase B"/>
    <property type="match status" value="2"/>
</dbReference>
<keyword evidence="3" id="KW-0808">Transferase</keyword>
<dbReference type="Pfam" id="PF00534">
    <property type="entry name" value="Glycos_transf_1"/>
    <property type="match status" value="1"/>
</dbReference>
<dbReference type="EMBL" id="FOIS01000001">
    <property type="protein sequence ID" value="SEV81734.1"/>
    <property type="molecule type" value="Genomic_DNA"/>
</dbReference>
<dbReference type="SUPFAM" id="SSF53756">
    <property type="entry name" value="UDP-Glycosyltransferase/glycogen phosphorylase"/>
    <property type="match status" value="1"/>
</dbReference>
<dbReference type="OrthoDB" id="132546at2157"/>
<dbReference type="InterPro" id="IPR028098">
    <property type="entry name" value="Glyco_trans_4-like_N"/>
</dbReference>
<proteinExistence type="predicted"/>
<gene>
    <name evidence="3" type="ORF">SAMN05216285_0257</name>
</gene>
<evidence type="ECO:0000313" key="3">
    <source>
        <dbReference type="EMBL" id="SEV81734.1"/>
    </source>
</evidence>
<dbReference type="STRING" id="1202768.SAMN05216285_0257"/>
<dbReference type="Proteomes" id="UP000183275">
    <property type="component" value="Unassembled WGS sequence"/>
</dbReference>